<evidence type="ECO:0000313" key="4">
    <source>
        <dbReference type="Proteomes" id="UP001233535"/>
    </source>
</evidence>
<evidence type="ECO:0000256" key="1">
    <source>
        <dbReference type="SAM" id="MobiDB-lite"/>
    </source>
</evidence>
<dbReference type="InterPro" id="IPR011050">
    <property type="entry name" value="Pectin_lyase_fold/virulence"/>
</dbReference>
<keyword evidence="2" id="KW-0732">Signal</keyword>
<evidence type="ECO:0000313" key="3">
    <source>
        <dbReference type="EMBL" id="MDR0182044.1"/>
    </source>
</evidence>
<dbReference type="Proteomes" id="UP001233535">
    <property type="component" value="Unassembled WGS sequence"/>
</dbReference>
<dbReference type="InterPro" id="IPR059226">
    <property type="entry name" value="Choice_anch_Q_dom"/>
</dbReference>
<evidence type="ECO:0000256" key="2">
    <source>
        <dbReference type="SAM" id="SignalP"/>
    </source>
</evidence>
<comment type="caution">
    <text evidence="3">The sequence shown here is derived from an EMBL/GenBank/DDBJ whole genome shotgun (WGS) entry which is preliminary data.</text>
</comment>
<sequence length="445" mass="44588">MSLLTSASTLVFAAAVFAGALLPASDANAATRVVTNCNDSGAGSLRNAISIAQSGDNIDLIGLDCDRILLTSGELVVPQGSLTLLGLSRDALTLDANANGRAIRHIGTGTLRVYRLSVVNGRVTTTFADGGCIKSAGTVEVINSSIHHCQAIPGDGMEPWSVGGAVAAQNVLLAHSLAYANLADGGWGGSLHAWGRATLHYSQVAGSAATQGGGGVVGSSVAVTYSLIRNNVAASGGGIALSGNALPGSLSLLVNKSTLVGNRATGGGGGVAFGGTTNGAQIIDSTFSGNIASYNSAASLPPNTRIYNSTITLNDERGSCFGAIDGVRDLHIESTVVSGNRCSTGQGADIASLVDGEAVTGSHSLVGRSLAPLPADTIITESPGLLPLGNRGGPTPTHAPEHNSPLLQRGNNALNLQYDQRGPGFPRTHGAFTDIGAVDAPSPSP</sequence>
<proteinExistence type="predicted"/>
<name>A0ABU1CA26_9GAMM</name>
<dbReference type="NCBIfam" id="NF041518">
    <property type="entry name" value="choice_anch_Q"/>
    <property type="match status" value="1"/>
</dbReference>
<accession>A0ABU1CA26</accession>
<reference evidence="3 4" key="1">
    <citation type="submission" date="2023-04" db="EMBL/GenBank/DDBJ databases">
        <title>Lysobacter sp. strain UC isolated from soil sample.</title>
        <authorList>
            <person name="Choksket S."/>
            <person name="Harshvardhan F."/>
            <person name="Rana R."/>
            <person name="Patil P.B."/>
            <person name="Korpole S."/>
        </authorList>
    </citation>
    <scope>NUCLEOTIDE SEQUENCE [LARGE SCALE GENOMIC DNA]</scope>
    <source>
        <strain evidence="3 4">UC</strain>
    </source>
</reference>
<dbReference type="SUPFAM" id="SSF51126">
    <property type="entry name" value="Pectin lyase-like"/>
    <property type="match status" value="1"/>
</dbReference>
<dbReference type="RefSeq" id="WP_309261206.1">
    <property type="nucleotide sequence ID" value="NZ_JARUHG010000001.1"/>
</dbReference>
<protein>
    <submittedName>
        <fullName evidence="3">Choice-of-anchor Q domain-containing protein</fullName>
    </submittedName>
</protein>
<gene>
    <name evidence="3" type="ORF">P8609_03550</name>
</gene>
<feature type="region of interest" description="Disordered" evidence="1">
    <location>
        <begin position="389"/>
        <end position="408"/>
    </location>
</feature>
<feature type="chain" id="PRO_5046156973" evidence="2">
    <location>
        <begin position="30"/>
        <end position="445"/>
    </location>
</feature>
<keyword evidence="4" id="KW-1185">Reference proteome</keyword>
<feature type="signal peptide" evidence="2">
    <location>
        <begin position="1"/>
        <end position="29"/>
    </location>
</feature>
<organism evidence="3 4">
    <name type="scientific">Lysobacter arvi</name>
    <dbReference type="NCBI Taxonomy" id="3038776"/>
    <lineage>
        <taxon>Bacteria</taxon>
        <taxon>Pseudomonadati</taxon>
        <taxon>Pseudomonadota</taxon>
        <taxon>Gammaproteobacteria</taxon>
        <taxon>Lysobacterales</taxon>
        <taxon>Lysobacteraceae</taxon>
        <taxon>Lysobacter</taxon>
    </lineage>
</organism>
<dbReference type="EMBL" id="JARUHG010000001">
    <property type="protein sequence ID" value="MDR0182044.1"/>
    <property type="molecule type" value="Genomic_DNA"/>
</dbReference>